<gene>
    <name evidence="9" type="primary">LOC105304926</name>
</gene>
<evidence type="ECO:0000256" key="5">
    <source>
        <dbReference type="SAM" id="Phobius"/>
    </source>
</evidence>
<dbReference type="Proteomes" id="UP000515202">
    <property type="component" value="Unplaced"/>
</dbReference>
<proteinExistence type="predicted"/>
<dbReference type="OrthoDB" id="9808644at2759"/>
<feature type="region of interest" description="Disordered" evidence="4">
    <location>
        <begin position="65"/>
        <end position="89"/>
    </location>
</feature>
<dbReference type="Pfam" id="PF00047">
    <property type="entry name" value="ig"/>
    <property type="match status" value="1"/>
</dbReference>
<evidence type="ECO:0000313" key="8">
    <source>
        <dbReference type="Proteomes" id="UP000515202"/>
    </source>
</evidence>
<dbReference type="FunFam" id="2.60.40.10:FF:000049">
    <property type="entry name" value="Leukocyte immunoglobulin-like receptor subfamily B member 1"/>
    <property type="match status" value="2"/>
</dbReference>
<feature type="signal peptide" evidence="6">
    <location>
        <begin position="1"/>
        <end position="23"/>
    </location>
</feature>
<evidence type="ECO:0000259" key="7">
    <source>
        <dbReference type="SMART" id="SM00409"/>
    </source>
</evidence>
<organism evidence="8 9">
    <name type="scientific">Pteropus vampyrus</name>
    <name type="common">Large flying fox</name>
    <dbReference type="NCBI Taxonomy" id="132908"/>
    <lineage>
        <taxon>Eukaryota</taxon>
        <taxon>Metazoa</taxon>
        <taxon>Chordata</taxon>
        <taxon>Craniata</taxon>
        <taxon>Vertebrata</taxon>
        <taxon>Euteleostomi</taxon>
        <taxon>Mammalia</taxon>
        <taxon>Eutheria</taxon>
        <taxon>Laurasiatheria</taxon>
        <taxon>Chiroptera</taxon>
        <taxon>Yinpterochiroptera</taxon>
        <taxon>Pteropodoidea</taxon>
        <taxon>Pteropodidae</taxon>
        <taxon>Pteropodinae</taxon>
        <taxon>Pteropus</taxon>
    </lineage>
</organism>
<name>A0A6P3R9D6_PTEVA</name>
<dbReference type="PANTHER" id="PTHR11738:SF88">
    <property type="entry name" value="IG-LIKE DOMAIN-CONTAINING PROTEIN"/>
    <property type="match status" value="1"/>
</dbReference>
<keyword evidence="2" id="KW-1015">Disulfide bond</keyword>
<dbReference type="AlphaFoldDB" id="A0A6P3R9D6"/>
<evidence type="ECO:0000256" key="6">
    <source>
        <dbReference type="SAM" id="SignalP"/>
    </source>
</evidence>
<dbReference type="InterPro" id="IPR013151">
    <property type="entry name" value="Immunoglobulin_dom"/>
</dbReference>
<reference evidence="9" key="1">
    <citation type="submission" date="2025-08" db="UniProtKB">
        <authorList>
            <consortium name="RefSeq"/>
        </authorList>
    </citation>
    <scope>IDENTIFICATION</scope>
    <source>
        <tissue evidence="9">Kidney</tissue>
    </source>
</reference>
<dbReference type="InterPro" id="IPR050412">
    <property type="entry name" value="Ig-like_Receptors_ImmuneReg"/>
</dbReference>
<keyword evidence="5" id="KW-0812">Transmembrane</keyword>
<keyword evidence="8" id="KW-1185">Reference proteome</keyword>
<dbReference type="InterPro" id="IPR003599">
    <property type="entry name" value="Ig_sub"/>
</dbReference>
<keyword evidence="5" id="KW-0472">Membrane</keyword>
<feature type="chain" id="PRO_5027626698" evidence="6">
    <location>
        <begin position="24"/>
        <end position="276"/>
    </location>
</feature>
<accession>A0A6P3R9D6</accession>
<dbReference type="Gene3D" id="2.60.40.10">
    <property type="entry name" value="Immunoglobulins"/>
    <property type="match status" value="2"/>
</dbReference>
<dbReference type="SMART" id="SM00409">
    <property type="entry name" value="IG"/>
    <property type="match status" value="2"/>
</dbReference>
<keyword evidence="1 6" id="KW-0732">Signal</keyword>
<dbReference type="GO" id="GO:0032396">
    <property type="term" value="F:inhibitory MHC class I receptor activity"/>
    <property type="evidence" value="ECO:0007669"/>
    <property type="project" value="TreeGrafter"/>
</dbReference>
<protein>
    <submittedName>
        <fullName evidence="9">Leukocyte immunoglobulin-like receptor subfamily A member 5</fullName>
    </submittedName>
</protein>
<dbReference type="InterPro" id="IPR036179">
    <property type="entry name" value="Ig-like_dom_sf"/>
</dbReference>
<dbReference type="GO" id="GO:0002764">
    <property type="term" value="P:immune response-regulating signaling pathway"/>
    <property type="evidence" value="ECO:0007669"/>
    <property type="project" value="TreeGrafter"/>
</dbReference>
<feature type="domain" description="Immunoglobulin" evidence="7">
    <location>
        <begin position="130"/>
        <end position="218"/>
    </location>
</feature>
<evidence type="ECO:0000256" key="2">
    <source>
        <dbReference type="ARBA" id="ARBA00023157"/>
    </source>
</evidence>
<evidence type="ECO:0000256" key="4">
    <source>
        <dbReference type="SAM" id="MobiDB-lite"/>
    </source>
</evidence>
<dbReference type="KEGG" id="pvp:105304926"/>
<dbReference type="GeneID" id="105304926"/>
<dbReference type="InterPro" id="IPR013783">
    <property type="entry name" value="Ig-like_fold"/>
</dbReference>
<evidence type="ECO:0000256" key="1">
    <source>
        <dbReference type="ARBA" id="ARBA00022729"/>
    </source>
</evidence>
<dbReference type="SUPFAM" id="SSF48726">
    <property type="entry name" value="Immunoglobulin"/>
    <property type="match status" value="2"/>
</dbReference>
<evidence type="ECO:0000313" key="9">
    <source>
        <dbReference type="RefSeq" id="XP_011377599.1"/>
    </source>
</evidence>
<evidence type="ECO:0000256" key="3">
    <source>
        <dbReference type="ARBA" id="ARBA00023319"/>
    </source>
</evidence>
<sequence length="276" mass="29767">MTLTLTALLCLGLCQGPWDLVQAGDLPKPTIRADPSPMVTLGSPVTIWCQGSLQADAYRLYKEGGSGPSAKKTLEESSNRTGFSIESSSSSTAGRYQCAYHISGNSWSEWSDLLPLTVTGLYGAPSLSAYPSPVVASGENLSLLCSSEFTSGTFHLLKEGGADPLLQVESKLQPNTGRWQALFPMGPASTSHGGTYRCYGSHSSFVYEWSEPSDLLRLEVTASLPQDYTLGNLIRMVVAALILLVLGVLLFQARPRLRGPREQQEDNTEGNKPTFQ</sequence>
<dbReference type="PANTHER" id="PTHR11738">
    <property type="entry name" value="MHC CLASS I NK CELL RECEPTOR"/>
    <property type="match status" value="1"/>
</dbReference>
<dbReference type="GO" id="GO:0005886">
    <property type="term" value="C:plasma membrane"/>
    <property type="evidence" value="ECO:0007669"/>
    <property type="project" value="TreeGrafter"/>
</dbReference>
<feature type="transmembrane region" description="Helical" evidence="5">
    <location>
        <begin position="233"/>
        <end position="251"/>
    </location>
</feature>
<dbReference type="RefSeq" id="XP_011377599.1">
    <property type="nucleotide sequence ID" value="XM_011379297.1"/>
</dbReference>
<dbReference type="Pfam" id="PF13895">
    <property type="entry name" value="Ig_2"/>
    <property type="match status" value="1"/>
</dbReference>
<feature type="domain" description="Immunoglobulin" evidence="7">
    <location>
        <begin position="34"/>
        <end position="119"/>
    </location>
</feature>
<dbReference type="GO" id="GO:0019221">
    <property type="term" value="P:cytokine-mediated signaling pathway"/>
    <property type="evidence" value="ECO:0007669"/>
    <property type="project" value="TreeGrafter"/>
</dbReference>
<keyword evidence="3" id="KW-0393">Immunoglobulin domain</keyword>
<keyword evidence="5" id="KW-1133">Transmembrane helix</keyword>